<proteinExistence type="predicted"/>
<name>A0ABT1WNQ9_9LACT</name>
<reference evidence="1" key="3">
    <citation type="journal article" date="2023" name="Microbiol. Resour. Announc.">
        <title>Draft Genome Sequence of Granulicatella sp. Strain S8, Isolated from a Marine Fish, Seriola quinqueradiata.</title>
        <authorList>
            <person name="Lee M."/>
            <person name="Farooq A."/>
            <person name="Jeong J.B."/>
            <person name="Jung M.Y."/>
        </authorList>
    </citation>
    <scope>NUCLEOTIDE SEQUENCE</scope>
    <source>
        <strain evidence="1">S8</strain>
    </source>
</reference>
<evidence type="ECO:0000313" key="2">
    <source>
        <dbReference type="Proteomes" id="UP001059480"/>
    </source>
</evidence>
<protein>
    <recommendedName>
        <fullName evidence="3">Phage protein</fullName>
    </recommendedName>
</protein>
<reference evidence="1" key="1">
    <citation type="submission" date="2022-07" db="EMBL/GenBank/DDBJ databases">
        <authorList>
            <person name="Jung M.-Y."/>
            <person name="Lee M."/>
        </authorList>
    </citation>
    <scope>NUCLEOTIDE SEQUENCE</scope>
    <source>
        <strain evidence="1">S8</strain>
    </source>
</reference>
<reference evidence="1" key="2">
    <citation type="journal article" date="2023" name="Curr. Microbiol.">
        <title>Granulicatella seriolae sp. nov., a Novel Facultative Anaerobe Isolated from Yellowtail Marine Fish.</title>
        <authorList>
            <person name="Lee M."/>
            <person name="Choi Y.J."/>
            <person name="Farooq A."/>
            <person name="Jeong J.B."/>
            <person name="Jung M.Y."/>
        </authorList>
    </citation>
    <scope>NUCLEOTIDE SEQUENCE</scope>
    <source>
        <strain evidence="1">S8</strain>
    </source>
</reference>
<comment type="caution">
    <text evidence="1">The sequence shown here is derived from an EMBL/GenBank/DDBJ whole genome shotgun (WGS) entry which is preliminary data.</text>
</comment>
<dbReference type="RefSeq" id="WP_256945279.1">
    <property type="nucleotide sequence ID" value="NZ_JANHNZ010000005.1"/>
</dbReference>
<sequence length="59" mass="7038">MDMNQEWMAQELRGWMSESQDYLERAYLSAALALIEEQFKRIEQSQGELDGRLWSPKGW</sequence>
<accession>A0ABT1WNQ9</accession>
<evidence type="ECO:0008006" key="3">
    <source>
        <dbReference type="Google" id="ProtNLM"/>
    </source>
</evidence>
<evidence type="ECO:0000313" key="1">
    <source>
        <dbReference type="EMBL" id="MCQ9210163.1"/>
    </source>
</evidence>
<organism evidence="1 2">
    <name type="scientific">Granulicatella seriolae</name>
    <dbReference type="NCBI Taxonomy" id="2967226"/>
    <lineage>
        <taxon>Bacteria</taxon>
        <taxon>Bacillati</taxon>
        <taxon>Bacillota</taxon>
        <taxon>Bacilli</taxon>
        <taxon>Lactobacillales</taxon>
        <taxon>Carnobacteriaceae</taxon>
        <taxon>Granulicatella</taxon>
    </lineage>
</organism>
<dbReference type="Proteomes" id="UP001059480">
    <property type="component" value="Unassembled WGS sequence"/>
</dbReference>
<gene>
    <name evidence="1" type="ORF">NPA36_06320</name>
</gene>
<keyword evidence="2" id="KW-1185">Reference proteome</keyword>
<dbReference type="EMBL" id="JANHNZ010000005">
    <property type="protein sequence ID" value="MCQ9210163.1"/>
    <property type="molecule type" value="Genomic_DNA"/>
</dbReference>